<dbReference type="InterPro" id="IPR050188">
    <property type="entry name" value="RluA_PseudoU_synthase"/>
</dbReference>
<name>A0AAU9EEM5_9FIRM</name>
<evidence type="ECO:0000259" key="6">
    <source>
        <dbReference type="Pfam" id="PF00849"/>
    </source>
</evidence>
<sequence length="227" mass="26573">MKIENLVIYKDKDVVALVKPYGLASQGAKKEERYFLEMVQNEFNKDDIGLLHRIDKPVGGVILFSKNKNALIKLNEDIKNKKIRKFYYVVIYGELENEEGVFEDYLLKMKTTNMSAVSSKEKKSSKKSSLKYRVLDVKMDLNDNKISLVEVELITGRHHQIRVQFSSRGYYILGDKKYKNNRMRNDVYENIALWSYKIIFNHPRNGKSITVKKLPEAKDGFAYFDCY</sequence>
<dbReference type="AlphaFoldDB" id="A0AAU9EEM5"/>
<dbReference type="CDD" id="cd02869">
    <property type="entry name" value="PseudoU_synth_RluA_like"/>
    <property type="match status" value="1"/>
</dbReference>
<dbReference type="GO" id="GO:0140098">
    <property type="term" value="F:catalytic activity, acting on RNA"/>
    <property type="evidence" value="ECO:0007669"/>
    <property type="project" value="UniProtKB-ARBA"/>
</dbReference>
<organism evidence="7 8">
    <name type="scientific">Helicovermis profundi</name>
    <dbReference type="NCBI Taxonomy" id="3065157"/>
    <lineage>
        <taxon>Bacteria</taxon>
        <taxon>Bacillati</taxon>
        <taxon>Bacillota</taxon>
        <taxon>Clostridia</taxon>
        <taxon>Helicovermis</taxon>
    </lineage>
</organism>
<dbReference type="GO" id="GO:0003723">
    <property type="term" value="F:RNA binding"/>
    <property type="evidence" value="ECO:0007669"/>
    <property type="project" value="InterPro"/>
</dbReference>
<protein>
    <recommendedName>
        <fullName evidence="4">RNA pseudouridylate synthase</fullName>
    </recommendedName>
    <alternativeName>
        <fullName evidence="5">RNA-uridine isomerase</fullName>
    </alternativeName>
</protein>
<dbReference type="SUPFAM" id="SSF55120">
    <property type="entry name" value="Pseudouridine synthase"/>
    <property type="match status" value="1"/>
</dbReference>
<dbReference type="RefSeq" id="WP_338536232.1">
    <property type="nucleotide sequence ID" value="NZ_AP028654.1"/>
</dbReference>
<dbReference type="GO" id="GO:0006396">
    <property type="term" value="P:RNA processing"/>
    <property type="evidence" value="ECO:0007669"/>
    <property type="project" value="UniProtKB-ARBA"/>
</dbReference>
<dbReference type="InterPro" id="IPR006145">
    <property type="entry name" value="PsdUridine_synth_RsuA/RluA"/>
</dbReference>
<dbReference type="Gene3D" id="3.30.2350.10">
    <property type="entry name" value="Pseudouridine synthase"/>
    <property type="match status" value="1"/>
</dbReference>
<dbReference type="EMBL" id="AP028654">
    <property type="protein sequence ID" value="BEP27873.1"/>
    <property type="molecule type" value="Genomic_DNA"/>
</dbReference>
<evidence type="ECO:0000256" key="2">
    <source>
        <dbReference type="ARBA" id="ARBA00010876"/>
    </source>
</evidence>
<evidence type="ECO:0000313" key="7">
    <source>
        <dbReference type="EMBL" id="BEP27873.1"/>
    </source>
</evidence>
<evidence type="ECO:0000256" key="5">
    <source>
        <dbReference type="ARBA" id="ARBA00033164"/>
    </source>
</evidence>
<dbReference type="GO" id="GO:0009982">
    <property type="term" value="F:pseudouridine synthase activity"/>
    <property type="evidence" value="ECO:0007669"/>
    <property type="project" value="InterPro"/>
</dbReference>
<comment type="similarity">
    <text evidence="2">Belongs to the pseudouridine synthase RluA family.</text>
</comment>
<feature type="domain" description="Pseudouridine synthase RsuA/RluA-like" evidence="6">
    <location>
        <begin position="13"/>
        <end position="167"/>
    </location>
</feature>
<evidence type="ECO:0000256" key="3">
    <source>
        <dbReference type="ARBA" id="ARBA00023235"/>
    </source>
</evidence>
<dbReference type="KEGG" id="hprf:HLPR_02040"/>
<dbReference type="Pfam" id="PF00849">
    <property type="entry name" value="PseudoU_synth_2"/>
    <property type="match status" value="1"/>
</dbReference>
<dbReference type="Proteomes" id="UP001321786">
    <property type="component" value="Chromosome"/>
</dbReference>
<evidence type="ECO:0000256" key="4">
    <source>
        <dbReference type="ARBA" id="ARBA00031870"/>
    </source>
</evidence>
<keyword evidence="8" id="KW-1185">Reference proteome</keyword>
<reference evidence="7 8" key="1">
    <citation type="submission" date="2023-08" db="EMBL/GenBank/DDBJ databases">
        <title>Helicovermis profunda gen. nov., sp. nov., a novel mesophilic, fermentative bacterium within the Bacillota from a deep-sea hydrothermal vent chimney.</title>
        <authorList>
            <person name="Miyazaki U."/>
            <person name="Mizutani D."/>
            <person name="Hashimoto Y."/>
            <person name="Tame A."/>
            <person name="Sawayama S."/>
            <person name="Miyazaki J."/>
            <person name="Takai K."/>
            <person name="Nakagawa S."/>
        </authorList>
    </citation>
    <scope>NUCLEOTIDE SEQUENCE [LARGE SCALE GENOMIC DNA]</scope>
    <source>
        <strain evidence="7 8">S502</strain>
    </source>
</reference>
<comment type="catalytic activity">
    <reaction evidence="1">
        <text>a uridine in RNA = a pseudouridine in RNA</text>
        <dbReference type="Rhea" id="RHEA:48348"/>
        <dbReference type="Rhea" id="RHEA-COMP:12068"/>
        <dbReference type="Rhea" id="RHEA-COMP:12069"/>
        <dbReference type="ChEBI" id="CHEBI:65314"/>
        <dbReference type="ChEBI" id="CHEBI:65315"/>
    </reaction>
</comment>
<evidence type="ECO:0000313" key="8">
    <source>
        <dbReference type="Proteomes" id="UP001321786"/>
    </source>
</evidence>
<dbReference type="PANTHER" id="PTHR21600">
    <property type="entry name" value="MITOCHONDRIAL RNA PSEUDOURIDINE SYNTHASE"/>
    <property type="match status" value="1"/>
</dbReference>
<evidence type="ECO:0000256" key="1">
    <source>
        <dbReference type="ARBA" id="ARBA00000073"/>
    </source>
</evidence>
<dbReference type="PANTHER" id="PTHR21600:SF83">
    <property type="entry name" value="PSEUDOURIDYLATE SYNTHASE RPUSD4, MITOCHONDRIAL"/>
    <property type="match status" value="1"/>
</dbReference>
<dbReference type="InterPro" id="IPR020103">
    <property type="entry name" value="PsdUridine_synth_cat_dom_sf"/>
</dbReference>
<dbReference type="GO" id="GO:0001522">
    <property type="term" value="P:pseudouridine synthesis"/>
    <property type="evidence" value="ECO:0007669"/>
    <property type="project" value="InterPro"/>
</dbReference>
<gene>
    <name evidence="7" type="ORF">HLPR_02040</name>
</gene>
<proteinExistence type="inferred from homology"/>
<accession>A0AAU9EEM5</accession>
<keyword evidence="3" id="KW-0413">Isomerase</keyword>